<sequence>MRVVDDHSGPVSTVLRHGGLSVAVMDSIAFATGEHAGQAIVTGSHGGASAGEYARRCGVAAVACNDAGIGKDQAGVAGLAALDGVVGVAVGHDTARIGDGHDTWANGIISYVNESAREAGIRVGEPLSAAFTRLAAGGVPC</sequence>
<dbReference type="RefSeq" id="WP_231960582.1">
    <property type="nucleotide sequence ID" value="NZ_CBDRCF010000037.1"/>
</dbReference>
<dbReference type="Proteomes" id="UP000274843">
    <property type="component" value="Unassembled WGS sequence"/>
</dbReference>
<evidence type="ECO:0000313" key="2">
    <source>
        <dbReference type="Proteomes" id="UP000274843"/>
    </source>
</evidence>
<organism evidence="1 2">
    <name type="scientific">Amycolatopsis thermoflava</name>
    <dbReference type="NCBI Taxonomy" id="84480"/>
    <lineage>
        <taxon>Bacteria</taxon>
        <taxon>Bacillati</taxon>
        <taxon>Actinomycetota</taxon>
        <taxon>Actinomycetes</taxon>
        <taxon>Pseudonocardiales</taxon>
        <taxon>Pseudonocardiaceae</taxon>
        <taxon>Amycolatopsis</taxon>
        <taxon>Amycolatopsis methanolica group</taxon>
    </lineage>
</organism>
<protein>
    <submittedName>
        <fullName evidence="1">Uncharacterized protein</fullName>
    </submittedName>
</protein>
<dbReference type="EMBL" id="RKHY01000001">
    <property type="protein sequence ID" value="ROS38570.1"/>
    <property type="molecule type" value="Genomic_DNA"/>
</dbReference>
<keyword evidence="2" id="KW-1185">Reference proteome</keyword>
<dbReference type="GeneID" id="301842320"/>
<name>A0A3N2GQA6_9PSEU</name>
<gene>
    <name evidence="1" type="ORF">EDD35_0853</name>
</gene>
<evidence type="ECO:0000313" key="1">
    <source>
        <dbReference type="EMBL" id="ROS38570.1"/>
    </source>
</evidence>
<accession>A0A3N2GQA6</accession>
<reference evidence="1 2" key="1">
    <citation type="submission" date="2018-11" db="EMBL/GenBank/DDBJ databases">
        <title>Sequencing the genomes of 1000 actinobacteria strains.</title>
        <authorList>
            <person name="Klenk H.-P."/>
        </authorList>
    </citation>
    <scope>NUCLEOTIDE SEQUENCE [LARGE SCALE GENOMIC DNA]</scope>
    <source>
        <strain evidence="1 2">DSM 44348</strain>
    </source>
</reference>
<dbReference type="AlphaFoldDB" id="A0A3N2GQA6"/>
<comment type="caution">
    <text evidence="1">The sequence shown here is derived from an EMBL/GenBank/DDBJ whole genome shotgun (WGS) entry which is preliminary data.</text>
</comment>
<proteinExistence type="predicted"/>